<name>A0ACB8F1S3_9SAUR</name>
<comment type="caution">
    <text evidence="1">The sequence shown here is derived from an EMBL/GenBank/DDBJ whole genome shotgun (WGS) entry which is preliminary data.</text>
</comment>
<accession>A0ACB8F1S3</accession>
<keyword evidence="2" id="KW-1185">Reference proteome</keyword>
<organism evidence="1 2">
    <name type="scientific">Sphaerodactylus townsendi</name>
    <dbReference type="NCBI Taxonomy" id="933632"/>
    <lineage>
        <taxon>Eukaryota</taxon>
        <taxon>Metazoa</taxon>
        <taxon>Chordata</taxon>
        <taxon>Craniata</taxon>
        <taxon>Vertebrata</taxon>
        <taxon>Euteleostomi</taxon>
        <taxon>Lepidosauria</taxon>
        <taxon>Squamata</taxon>
        <taxon>Bifurcata</taxon>
        <taxon>Gekkota</taxon>
        <taxon>Sphaerodactylidae</taxon>
        <taxon>Sphaerodactylus</taxon>
    </lineage>
</organism>
<dbReference type="Proteomes" id="UP000827872">
    <property type="component" value="Linkage Group LG05"/>
</dbReference>
<sequence length="380" mass="42582">MWPRGRICPIGGAYEVHEPAELATPASAWPRLGHFSISLQRLLSSLAQAPRCCCAGWAKLSCITAVGGSALRFSSINQKRFIAVGAVWGDVARDEDTSLMQPLSRGQWQSVETSQTGRCFPAMQQNPPSPYPQVFWTNNSAVLSPNGAPVGLYHSEAGLHQETRSSWPVPDGKRQRPKAKDAICLCFLVVFMLLLLALTGVGLVMFQIYRLQKELELAQNGHTPQPPEKLKGFLNRTTEKIVKRRAHLTGKVNQKSLPLEWDNTYGHAFVSGVRYENRGLVIEEAGLYFVYSKVFFRGGHCTNQALDHMVFKRNPVYSGYQVLMGDRKMNYCVTRGMWSSDSYLGALFNLSRQDSLYVNVSELSLVNYEEPKTFFGLYML</sequence>
<reference evidence="1" key="1">
    <citation type="submission" date="2021-08" db="EMBL/GenBank/DDBJ databases">
        <title>The first chromosome-level gecko genome reveals the dynamic sex chromosomes of Neotropical dwarf geckos (Sphaerodactylidae: Sphaerodactylus).</title>
        <authorList>
            <person name="Pinto B.J."/>
            <person name="Keating S.E."/>
            <person name="Gamble T."/>
        </authorList>
    </citation>
    <scope>NUCLEOTIDE SEQUENCE</scope>
    <source>
        <strain evidence="1">TG3544</strain>
    </source>
</reference>
<gene>
    <name evidence="1" type="ORF">K3G42_008232</name>
</gene>
<evidence type="ECO:0000313" key="2">
    <source>
        <dbReference type="Proteomes" id="UP000827872"/>
    </source>
</evidence>
<proteinExistence type="predicted"/>
<protein>
    <submittedName>
        <fullName evidence="1">Uncharacterized protein</fullName>
    </submittedName>
</protein>
<dbReference type="EMBL" id="CM037618">
    <property type="protein sequence ID" value="KAH7999290.1"/>
    <property type="molecule type" value="Genomic_DNA"/>
</dbReference>
<evidence type="ECO:0000313" key="1">
    <source>
        <dbReference type="EMBL" id="KAH7999290.1"/>
    </source>
</evidence>